<dbReference type="AlphaFoldDB" id="B1LUG0"/>
<organism evidence="1 2">
    <name type="scientific">Methylobacterium radiotolerans (strain ATCC 27329 / DSM 1819 / JCM 2831 / NBRC 15690 / NCIMB 10815 / 0-1)</name>
    <dbReference type="NCBI Taxonomy" id="426355"/>
    <lineage>
        <taxon>Bacteria</taxon>
        <taxon>Pseudomonadati</taxon>
        <taxon>Pseudomonadota</taxon>
        <taxon>Alphaproteobacteria</taxon>
        <taxon>Hyphomicrobiales</taxon>
        <taxon>Methylobacteriaceae</taxon>
        <taxon>Methylobacterium</taxon>
    </lineage>
</organism>
<dbReference type="KEGG" id="mrd:Mrad2831_1983"/>
<gene>
    <name evidence="1" type="ordered locus">Mrad2831_1983</name>
</gene>
<protein>
    <submittedName>
        <fullName evidence="1">Uncharacterized protein</fullName>
    </submittedName>
</protein>
<name>B1LUG0_METRJ</name>
<dbReference type="EMBL" id="CP001001">
    <property type="protein sequence ID" value="ACB23978.1"/>
    <property type="molecule type" value="Genomic_DNA"/>
</dbReference>
<dbReference type="STRING" id="426355.Mrad2831_1983"/>
<evidence type="ECO:0000313" key="1">
    <source>
        <dbReference type="EMBL" id="ACB23978.1"/>
    </source>
</evidence>
<evidence type="ECO:0000313" key="2">
    <source>
        <dbReference type="Proteomes" id="UP000006589"/>
    </source>
</evidence>
<dbReference type="Proteomes" id="UP000006589">
    <property type="component" value="Chromosome"/>
</dbReference>
<reference evidence="1 2" key="1">
    <citation type="submission" date="2008-03" db="EMBL/GenBank/DDBJ databases">
        <title>Complete sequence of chromosome of Methylobacterium radiotolerans JCM 2831.</title>
        <authorList>
            <consortium name="US DOE Joint Genome Institute"/>
            <person name="Copeland A."/>
            <person name="Lucas S."/>
            <person name="Lapidus A."/>
            <person name="Glavina del Rio T."/>
            <person name="Dalin E."/>
            <person name="Tice H."/>
            <person name="Bruce D."/>
            <person name="Goodwin L."/>
            <person name="Pitluck S."/>
            <person name="Kiss H."/>
            <person name="Brettin T."/>
            <person name="Detter J.C."/>
            <person name="Han C."/>
            <person name="Kuske C.R."/>
            <person name="Schmutz J."/>
            <person name="Larimer F."/>
            <person name="Land M."/>
            <person name="Hauser L."/>
            <person name="Kyrpides N."/>
            <person name="Mikhailova N."/>
            <person name="Marx C.J."/>
            <person name="Richardson P."/>
        </authorList>
    </citation>
    <scope>NUCLEOTIDE SEQUENCE [LARGE SCALE GENOMIC DNA]</scope>
    <source>
        <strain evidence="2">ATCC 27329 / DSM 1819 / JCM 2831 / NBRC 15690 / NCIMB 10815 / 0-1</strain>
    </source>
</reference>
<accession>B1LUG0</accession>
<dbReference type="PATRIC" id="fig|426355.14.peg.2043"/>
<sequence length="93" mass="9639">MRSADPIKVGHASPTFARGTFVDGIRALSRPEVEDLIGGLIDLLDAMDGDADAEDVDVDLEDGHDAEGNTDDNGIADYDAVGEQGFPGYGGCA</sequence>
<dbReference type="HOGENOM" id="CLU_2396327_0_0_5"/>
<proteinExistence type="predicted"/>